<dbReference type="InterPro" id="IPR050553">
    <property type="entry name" value="Thioredoxin_ResA/DsbE_sf"/>
</dbReference>
<evidence type="ECO:0000259" key="6">
    <source>
        <dbReference type="PROSITE" id="PS51352"/>
    </source>
</evidence>
<dbReference type="PROSITE" id="PS51352">
    <property type="entry name" value="THIOREDOXIN_2"/>
    <property type="match status" value="1"/>
</dbReference>
<keyword evidence="5" id="KW-0732">Signal</keyword>
<dbReference type="OrthoDB" id="9796554at2"/>
<dbReference type="GO" id="GO:0016209">
    <property type="term" value="F:antioxidant activity"/>
    <property type="evidence" value="ECO:0007669"/>
    <property type="project" value="InterPro"/>
</dbReference>
<dbReference type="HOGENOM" id="CLU_042529_11_1_6"/>
<evidence type="ECO:0000256" key="5">
    <source>
        <dbReference type="SAM" id="SignalP"/>
    </source>
</evidence>
<evidence type="ECO:0000256" key="2">
    <source>
        <dbReference type="ARBA" id="ARBA00022748"/>
    </source>
</evidence>
<dbReference type="InterPro" id="IPR036249">
    <property type="entry name" value="Thioredoxin-like_sf"/>
</dbReference>
<dbReference type="KEGG" id="fau:Fraau_0788"/>
<keyword evidence="7" id="KW-0413">Isomerase</keyword>
<proteinExistence type="predicted"/>
<evidence type="ECO:0000313" key="7">
    <source>
        <dbReference type="EMBL" id="AFC85259.1"/>
    </source>
</evidence>
<keyword evidence="8" id="KW-1185">Reference proteome</keyword>
<dbReference type="PANTHER" id="PTHR42852:SF6">
    <property type="entry name" value="THIOL:DISULFIDE INTERCHANGE PROTEIN DSBE"/>
    <property type="match status" value="1"/>
</dbReference>
<gene>
    <name evidence="7" type="ordered locus">Fraau_0788</name>
</gene>
<feature type="domain" description="Thioredoxin" evidence="6">
    <location>
        <begin position="23"/>
        <end position="160"/>
    </location>
</feature>
<dbReference type="STRING" id="767434.Fraau_0788"/>
<evidence type="ECO:0000313" key="8">
    <source>
        <dbReference type="Proteomes" id="UP000005234"/>
    </source>
</evidence>
<dbReference type="GO" id="GO:0016491">
    <property type="term" value="F:oxidoreductase activity"/>
    <property type="evidence" value="ECO:0007669"/>
    <property type="project" value="InterPro"/>
</dbReference>
<dbReference type="Pfam" id="PF00578">
    <property type="entry name" value="AhpC-TSA"/>
    <property type="match status" value="1"/>
</dbReference>
<dbReference type="RefSeq" id="WP_014402265.1">
    <property type="nucleotide sequence ID" value="NC_017033.1"/>
</dbReference>
<organism evidence="7 8">
    <name type="scientific">Frateuria aurantia (strain ATCC 33424 / DSM 6220 / KCTC 2777 / LMG 1558 / NBRC 3245 / NCIMB 13370)</name>
    <name type="common">Acetobacter aurantius</name>
    <dbReference type="NCBI Taxonomy" id="767434"/>
    <lineage>
        <taxon>Bacteria</taxon>
        <taxon>Pseudomonadati</taxon>
        <taxon>Pseudomonadota</taxon>
        <taxon>Gammaproteobacteria</taxon>
        <taxon>Lysobacterales</taxon>
        <taxon>Rhodanobacteraceae</taxon>
        <taxon>Frateuria</taxon>
    </lineage>
</organism>
<dbReference type="InterPro" id="IPR000866">
    <property type="entry name" value="AhpC/TSA"/>
</dbReference>
<dbReference type="GO" id="GO:0017004">
    <property type="term" value="P:cytochrome complex assembly"/>
    <property type="evidence" value="ECO:0007669"/>
    <property type="project" value="UniProtKB-KW"/>
</dbReference>
<feature type="chain" id="PRO_5003613364" evidence="5">
    <location>
        <begin position="25"/>
        <end position="160"/>
    </location>
</feature>
<sequence>MMFRKLISALALVSGIGLASTAMAAMPAHPQLKLATLDGHGFDLEAQRGRWVIVNFWATWCVPCIAEMPAISAYVKAHAGKVSAIGVAYDDTELADLKAFMLKHPLAYPVARVPMDQPPHDFDQPQGLPTTWLIAPDGTVAKHFVGPVTAASLAAATGLK</sequence>
<name>H8KZX8_FRAAD</name>
<accession>H8KZX8</accession>
<evidence type="ECO:0000256" key="4">
    <source>
        <dbReference type="ARBA" id="ARBA00023284"/>
    </source>
</evidence>
<dbReference type="GO" id="GO:0030313">
    <property type="term" value="C:cell envelope"/>
    <property type="evidence" value="ECO:0007669"/>
    <property type="project" value="UniProtKB-SubCell"/>
</dbReference>
<dbReference type="EMBL" id="CP003350">
    <property type="protein sequence ID" value="AFC85259.1"/>
    <property type="molecule type" value="Genomic_DNA"/>
</dbReference>
<keyword evidence="4" id="KW-0676">Redox-active center</keyword>
<evidence type="ECO:0000256" key="3">
    <source>
        <dbReference type="ARBA" id="ARBA00023157"/>
    </source>
</evidence>
<dbReference type="Gene3D" id="3.40.30.10">
    <property type="entry name" value="Glutaredoxin"/>
    <property type="match status" value="1"/>
</dbReference>
<reference evidence="7" key="1">
    <citation type="submission" date="2012-02" db="EMBL/GenBank/DDBJ databases">
        <title>The complete genome of Frateuria aurantia DSM 6220.</title>
        <authorList>
            <consortium name="US DOE Joint Genome Institute (JGI-PGF)"/>
            <person name="Lucas S."/>
            <person name="Copeland A."/>
            <person name="Lapidus A."/>
            <person name="Glavina del Rio T."/>
            <person name="Dalin E."/>
            <person name="Tice H."/>
            <person name="Bruce D."/>
            <person name="Goodwin L."/>
            <person name="Pitluck S."/>
            <person name="Peters L."/>
            <person name="Ovchinnikova G."/>
            <person name="Teshima H."/>
            <person name="Kyrpides N."/>
            <person name="Mavromatis K."/>
            <person name="Ivanova N."/>
            <person name="Brettin T."/>
            <person name="Detter J.C."/>
            <person name="Han C."/>
            <person name="Larimer F."/>
            <person name="Land M."/>
            <person name="Hauser L."/>
            <person name="Markowitz V."/>
            <person name="Cheng J.-F."/>
            <person name="Hugenholtz P."/>
            <person name="Woyke T."/>
            <person name="Wu D."/>
            <person name="Brambilla E."/>
            <person name="Klenk H.-P."/>
            <person name="Eisen J.A."/>
        </authorList>
    </citation>
    <scope>NUCLEOTIDE SEQUENCE</scope>
    <source>
        <strain evidence="7">DSM 6220</strain>
    </source>
</reference>
<dbReference type="InterPro" id="IPR013766">
    <property type="entry name" value="Thioredoxin_domain"/>
</dbReference>
<keyword evidence="3" id="KW-1015">Disulfide bond</keyword>
<feature type="signal peptide" evidence="5">
    <location>
        <begin position="1"/>
        <end position="24"/>
    </location>
</feature>
<evidence type="ECO:0000256" key="1">
    <source>
        <dbReference type="ARBA" id="ARBA00004196"/>
    </source>
</evidence>
<keyword evidence="2" id="KW-0201">Cytochrome c-type biogenesis</keyword>
<dbReference type="SUPFAM" id="SSF52833">
    <property type="entry name" value="Thioredoxin-like"/>
    <property type="match status" value="1"/>
</dbReference>
<dbReference type="GO" id="GO:0016853">
    <property type="term" value="F:isomerase activity"/>
    <property type="evidence" value="ECO:0007669"/>
    <property type="project" value="UniProtKB-KW"/>
</dbReference>
<dbReference type="eggNOG" id="COG0526">
    <property type="taxonomic scope" value="Bacteria"/>
</dbReference>
<protein>
    <submittedName>
        <fullName evidence="7">Thiol-disulfide isomerase-like thioredoxin</fullName>
    </submittedName>
</protein>
<dbReference type="AlphaFoldDB" id="H8KZX8"/>
<comment type="subcellular location">
    <subcellularLocation>
        <location evidence="1">Cell envelope</location>
    </subcellularLocation>
</comment>
<dbReference type="PANTHER" id="PTHR42852">
    <property type="entry name" value="THIOL:DISULFIDE INTERCHANGE PROTEIN DSBE"/>
    <property type="match status" value="1"/>
</dbReference>
<dbReference type="CDD" id="cd02966">
    <property type="entry name" value="TlpA_like_family"/>
    <property type="match status" value="1"/>
</dbReference>
<dbReference type="Proteomes" id="UP000005234">
    <property type="component" value="Chromosome"/>
</dbReference>